<gene>
    <name evidence="2" type="primary">RvY_06452-1</name>
    <name evidence="2" type="synonym">RvY_06452.1</name>
    <name evidence="2" type="ORF">RvY_06452</name>
</gene>
<evidence type="ECO:0000313" key="3">
    <source>
        <dbReference type="Proteomes" id="UP000186922"/>
    </source>
</evidence>
<keyword evidence="1" id="KW-0732">Signal</keyword>
<evidence type="ECO:0000313" key="2">
    <source>
        <dbReference type="EMBL" id="GAU94729.1"/>
    </source>
</evidence>
<organism evidence="2 3">
    <name type="scientific">Ramazzottius varieornatus</name>
    <name type="common">Water bear</name>
    <name type="synonym">Tardigrade</name>
    <dbReference type="NCBI Taxonomy" id="947166"/>
    <lineage>
        <taxon>Eukaryota</taxon>
        <taxon>Metazoa</taxon>
        <taxon>Ecdysozoa</taxon>
        <taxon>Tardigrada</taxon>
        <taxon>Eutardigrada</taxon>
        <taxon>Parachela</taxon>
        <taxon>Hypsibioidea</taxon>
        <taxon>Ramazzottiidae</taxon>
        <taxon>Ramazzottius</taxon>
    </lineage>
</organism>
<sequence>MAGNFGFVVFWIVSGCLVSAALDASYDTLLGADKQATLWSLIAASTYSLDSLPSKFPQNPSVDPKQLFNASYYPPVFLNMGDEMPAGRYRLFNPYGVCAMVEFVAYANSSTGYTGLFKSGGIGLVRLSLQHLAADSFAPQLAMKILLDLGPSQNFHFNSIAGPLPDQHPNHNYFLGPLSNMIYAPNTGIGTVMMQALQTLPGGPNDRPESVLNMGMYEQAGVDSAGVEIDGAVIAPLRVVIVPNPDLTKAGDPKSINDFRVDIINQVPAGTLLYTIGAQRALGTPVEKIGEIWTQSAFVASQYCDEQLFFRHAARRWVPPFHDKMNHGFNFDVKLDLKI</sequence>
<feature type="chain" id="PRO_5008897802" evidence="1">
    <location>
        <begin position="22"/>
        <end position="339"/>
    </location>
</feature>
<comment type="caution">
    <text evidence="2">The sequence shown here is derived from an EMBL/GenBank/DDBJ whole genome shotgun (WGS) entry which is preliminary data.</text>
</comment>
<protein>
    <submittedName>
        <fullName evidence="2">Uncharacterized protein</fullName>
    </submittedName>
</protein>
<name>A0A1D1UYM4_RAMVA</name>
<evidence type="ECO:0000256" key="1">
    <source>
        <dbReference type="SAM" id="SignalP"/>
    </source>
</evidence>
<dbReference type="Proteomes" id="UP000186922">
    <property type="component" value="Unassembled WGS sequence"/>
</dbReference>
<dbReference type="AlphaFoldDB" id="A0A1D1UYM4"/>
<keyword evidence="3" id="KW-1185">Reference proteome</keyword>
<accession>A0A1D1UYM4</accession>
<reference evidence="2 3" key="1">
    <citation type="journal article" date="2016" name="Nat. Commun.">
        <title>Extremotolerant tardigrade genome and improved radiotolerance of human cultured cells by tardigrade-unique protein.</title>
        <authorList>
            <person name="Hashimoto T."/>
            <person name="Horikawa D.D."/>
            <person name="Saito Y."/>
            <person name="Kuwahara H."/>
            <person name="Kozuka-Hata H."/>
            <person name="Shin-I T."/>
            <person name="Minakuchi Y."/>
            <person name="Ohishi K."/>
            <person name="Motoyama A."/>
            <person name="Aizu T."/>
            <person name="Enomoto A."/>
            <person name="Kondo K."/>
            <person name="Tanaka S."/>
            <person name="Hara Y."/>
            <person name="Koshikawa S."/>
            <person name="Sagara H."/>
            <person name="Miura T."/>
            <person name="Yokobori S."/>
            <person name="Miyagawa K."/>
            <person name="Suzuki Y."/>
            <person name="Kubo T."/>
            <person name="Oyama M."/>
            <person name="Kohara Y."/>
            <person name="Fujiyama A."/>
            <person name="Arakawa K."/>
            <person name="Katayama T."/>
            <person name="Toyoda A."/>
            <person name="Kunieda T."/>
        </authorList>
    </citation>
    <scope>NUCLEOTIDE SEQUENCE [LARGE SCALE GENOMIC DNA]</scope>
    <source>
        <strain evidence="2 3">YOKOZUNA-1</strain>
    </source>
</reference>
<feature type="signal peptide" evidence="1">
    <location>
        <begin position="1"/>
        <end position="21"/>
    </location>
</feature>
<dbReference type="EMBL" id="BDGG01000003">
    <property type="protein sequence ID" value="GAU94729.1"/>
    <property type="molecule type" value="Genomic_DNA"/>
</dbReference>
<proteinExistence type="predicted"/>